<dbReference type="RefSeq" id="WP_200989589.1">
    <property type="nucleotide sequence ID" value="NZ_CP063311.1"/>
</dbReference>
<evidence type="ECO:0000313" key="3">
    <source>
        <dbReference type="Proteomes" id="UP000593846"/>
    </source>
</evidence>
<feature type="domain" description="SCP" evidence="1">
    <location>
        <begin position="67"/>
        <end position="180"/>
    </location>
</feature>
<dbReference type="Proteomes" id="UP000593846">
    <property type="component" value="Chromosome"/>
</dbReference>
<name>A0A7S6RFQ0_9CYAN</name>
<dbReference type="PANTHER" id="PTHR31157:SF1">
    <property type="entry name" value="SCP DOMAIN-CONTAINING PROTEIN"/>
    <property type="match status" value="1"/>
</dbReference>
<dbReference type="Pfam" id="PF00188">
    <property type="entry name" value="CAP"/>
    <property type="match status" value="1"/>
</dbReference>
<dbReference type="EMBL" id="CP063311">
    <property type="protein sequence ID" value="QOV24066.1"/>
    <property type="molecule type" value="Genomic_DNA"/>
</dbReference>
<dbReference type="CDD" id="cd05379">
    <property type="entry name" value="CAP_bacterial"/>
    <property type="match status" value="1"/>
</dbReference>
<dbReference type="AlphaFoldDB" id="A0A7S6RFQ0"/>
<dbReference type="InterPro" id="IPR035940">
    <property type="entry name" value="CAP_sf"/>
</dbReference>
<dbReference type="PANTHER" id="PTHR31157">
    <property type="entry name" value="SCP DOMAIN-CONTAINING PROTEIN"/>
    <property type="match status" value="1"/>
</dbReference>
<organism evidence="2 3">
    <name type="scientific">Anabaenopsis elenkinii CCIBt3563</name>
    <dbReference type="NCBI Taxonomy" id="2779889"/>
    <lineage>
        <taxon>Bacteria</taxon>
        <taxon>Bacillati</taxon>
        <taxon>Cyanobacteriota</taxon>
        <taxon>Cyanophyceae</taxon>
        <taxon>Nostocales</taxon>
        <taxon>Nodulariaceae</taxon>
        <taxon>Anabaenopsis</taxon>
    </lineage>
</organism>
<accession>A0A7S6RFQ0</accession>
<evidence type="ECO:0000313" key="2">
    <source>
        <dbReference type="EMBL" id="QOV24066.1"/>
    </source>
</evidence>
<gene>
    <name evidence="2" type="ORF">IM676_07310</name>
</gene>
<dbReference type="Gene3D" id="3.40.33.10">
    <property type="entry name" value="CAP"/>
    <property type="match status" value="1"/>
</dbReference>
<dbReference type="SUPFAM" id="SSF55797">
    <property type="entry name" value="PR-1-like"/>
    <property type="match status" value="1"/>
</dbReference>
<dbReference type="KEGG" id="aee:IM676_07310"/>
<reference evidence="3" key="1">
    <citation type="submission" date="2020-10" db="EMBL/GenBank/DDBJ databases">
        <title>Genome-based taxonomic classification of the species Anabaenopsis elenkinii.</title>
        <authorList>
            <person name="Delbaje E."/>
            <person name="Andreote A.P.D."/>
            <person name="Pellegrinetti T.A."/>
            <person name="Cruz R.B."/>
            <person name="Branco L.H.Z."/>
            <person name="Fiore M.F."/>
        </authorList>
    </citation>
    <scope>NUCLEOTIDE SEQUENCE [LARGE SCALE GENOMIC DNA]</scope>
    <source>
        <strain evidence="3">CCIBt3563</strain>
    </source>
</reference>
<proteinExistence type="predicted"/>
<sequence>MFRQPAVGIIISVLVLGSGLMNTSIRAHNSTEQTNAGQPLLIPPSQVAMLSTTTSIQTNALEKSVFDEINQYRVSQNLPKLRLNTHITQQARIHSQNMANGKVPFSHEGFEERVTAIPLKYNNASENLALNKGYSNPVGEAITGWLKSPQHLQNIRGDYDLTGIGVATNQEGEVYLTQIFIRSR</sequence>
<protein>
    <submittedName>
        <fullName evidence="2">CAP domain-containing protein</fullName>
    </submittedName>
</protein>
<evidence type="ECO:0000259" key="1">
    <source>
        <dbReference type="Pfam" id="PF00188"/>
    </source>
</evidence>
<dbReference type="InterPro" id="IPR014044">
    <property type="entry name" value="CAP_dom"/>
</dbReference>
<keyword evidence="3" id="KW-1185">Reference proteome</keyword>